<reference evidence="1" key="2">
    <citation type="submission" date="2016-10" db="EMBL/GenBank/DDBJ databases">
        <authorList>
            <person name="de Groot N.N."/>
        </authorList>
    </citation>
    <scope>NUCLEOTIDE SEQUENCE [LARGE SCALE GENOMIC DNA]</scope>
    <source>
        <strain evidence="1">CCBAU85039</strain>
    </source>
</reference>
<dbReference type="Proteomes" id="UP000183063">
    <property type="component" value="Unassembled WGS sequence"/>
</dbReference>
<evidence type="ECO:0000313" key="3">
    <source>
        <dbReference type="Proteomes" id="UP000183063"/>
    </source>
</evidence>
<gene>
    <name evidence="1" type="ORF">RTCCBAU85039_3214</name>
    <name evidence="2" type="ORF">SAMN05216228_101229</name>
</gene>
<evidence type="ECO:0000313" key="2">
    <source>
        <dbReference type="EMBL" id="SEO12712.1"/>
    </source>
</evidence>
<dbReference type="EMBL" id="FOCV01000012">
    <property type="protein sequence ID" value="SEO12712.1"/>
    <property type="molecule type" value="Genomic_DNA"/>
</dbReference>
<dbReference type="AlphaFoldDB" id="A0A1H8M5R2"/>
<dbReference type="Proteomes" id="UP000198939">
    <property type="component" value="Unassembled WGS sequence"/>
</dbReference>
<protein>
    <submittedName>
        <fullName evidence="1">Uncharacterized protein</fullName>
    </submittedName>
</protein>
<reference evidence="3" key="1">
    <citation type="submission" date="2016-10" db="EMBL/GenBank/DDBJ databases">
        <authorList>
            <person name="Wibberg D."/>
        </authorList>
    </citation>
    <scope>NUCLEOTIDE SEQUENCE [LARGE SCALE GENOMIC DNA]</scope>
</reference>
<sequence length="55" mass="6161">MERLPPVRSDEVSAYDNYARRLIAHMRESRRLLDSFTLRDDGAGSGSDGKIGGKH</sequence>
<proteinExistence type="predicted"/>
<name>A0A1H8M5R2_9HYPH</name>
<evidence type="ECO:0000313" key="1">
    <source>
        <dbReference type="EMBL" id="SEH93995.1"/>
    </source>
</evidence>
<keyword evidence="4" id="KW-1185">Reference proteome</keyword>
<organism evidence="1 3">
    <name type="scientific">Rhizobium tibeticum</name>
    <dbReference type="NCBI Taxonomy" id="501024"/>
    <lineage>
        <taxon>Bacteria</taxon>
        <taxon>Pseudomonadati</taxon>
        <taxon>Pseudomonadota</taxon>
        <taxon>Alphaproteobacteria</taxon>
        <taxon>Hyphomicrobiales</taxon>
        <taxon>Rhizobiaceae</taxon>
        <taxon>Rhizobium/Agrobacterium group</taxon>
        <taxon>Rhizobium</taxon>
    </lineage>
</organism>
<dbReference type="EMBL" id="FNXB01000015">
    <property type="protein sequence ID" value="SEH93995.1"/>
    <property type="molecule type" value="Genomic_DNA"/>
</dbReference>
<reference evidence="2 4" key="3">
    <citation type="submission" date="2016-10" db="EMBL/GenBank/DDBJ databases">
        <authorList>
            <person name="Varghese N."/>
            <person name="Submissions S."/>
        </authorList>
    </citation>
    <scope>NUCLEOTIDE SEQUENCE [LARGE SCALE GENOMIC DNA]</scope>
    <source>
        <strain evidence="2 4">CGMCC 1.7071</strain>
    </source>
</reference>
<evidence type="ECO:0000313" key="4">
    <source>
        <dbReference type="Proteomes" id="UP000198939"/>
    </source>
</evidence>
<accession>A0A1H8M5R2</accession>